<name>A0ABV7VB86_9PROT</name>
<evidence type="ECO:0000313" key="1">
    <source>
        <dbReference type="EMBL" id="MFC3674681.1"/>
    </source>
</evidence>
<accession>A0ABV7VB86</accession>
<gene>
    <name evidence="1" type="ORF">ACFOOQ_03940</name>
</gene>
<organism evidence="1 2">
    <name type="scientific">Ferrovibrio xuzhouensis</name>
    <dbReference type="NCBI Taxonomy" id="1576914"/>
    <lineage>
        <taxon>Bacteria</taxon>
        <taxon>Pseudomonadati</taxon>
        <taxon>Pseudomonadota</taxon>
        <taxon>Alphaproteobacteria</taxon>
        <taxon>Rhodospirillales</taxon>
        <taxon>Rhodospirillaceae</taxon>
        <taxon>Ferrovibrio</taxon>
    </lineage>
</organism>
<dbReference type="Proteomes" id="UP001595711">
    <property type="component" value="Unassembled WGS sequence"/>
</dbReference>
<sequence length="150" mass="15846">MKPRPYGDAKSMVDDLIRMAGGHKAVADRLGLNVSIVYAYGDPAQEKDMGVSRAAALTAPDNAVAAEFFAHRAGGIFMPLPQDKSSELGLLTSDMARESGEALAAIVSSLLDGEVTQDEARVDVRELDDLMRKAAALRSRLMAIAEGVGA</sequence>
<proteinExistence type="predicted"/>
<dbReference type="EMBL" id="JBHRYJ010000001">
    <property type="protein sequence ID" value="MFC3674681.1"/>
    <property type="molecule type" value="Genomic_DNA"/>
</dbReference>
<keyword evidence="2" id="KW-1185">Reference proteome</keyword>
<comment type="caution">
    <text evidence="1">The sequence shown here is derived from an EMBL/GenBank/DDBJ whole genome shotgun (WGS) entry which is preliminary data.</text>
</comment>
<evidence type="ECO:0000313" key="2">
    <source>
        <dbReference type="Proteomes" id="UP001595711"/>
    </source>
</evidence>
<protein>
    <submittedName>
        <fullName evidence="1">Phage regulatory CII family protein</fullName>
    </submittedName>
</protein>
<reference evidence="2" key="1">
    <citation type="journal article" date="2019" name="Int. J. Syst. Evol. Microbiol.">
        <title>The Global Catalogue of Microorganisms (GCM) 10K type strain sequencing project: providing services to taxonomists for standard genome sequencing and annotation.</title>
        <authorList>
            <consortium name="The Broad Institute Genomics Platform"/>
            <consortium name="The Broad Institute Genome Sequencing Center for Infectious Disease"/>
            <person name="Wu L."/>
            <person name="Ma J."/>
        </authorList>
    </citation>
    <scope>NUCLEOTIDE SEQUENCE [LARGE SCALE GENOMIC DNA]</scope>
    <source>
        <strain evidence="2">KCTC 42182</strain>
    </source>
</reference>
<dbReference type="InterPro" id="IPR009679">
    <property type="entry name" value="Phage_186_CII-like"/>
</dbReference>
<dbReference type="RefSeq" id="WP_379722034.1">
    <property type="nucleotide sequence ID" value="NZ_JBHRYJ010000001.1"/>
</dbReference>
<dbReference type="Pfam" id="PF06892">
    <property type="entry name" value="Phage_CP76"/>
    <property type="match status" value="1"/>
</dbReference>